<feature type="compositionally biased region" description="Polar residues" evidence="5">
    <location>
        <begin position="316"/>
        <end position="339"/>
    </location>
</feature>
<dbReference type="EMBL" id="JAPFFF010000009">
    <property type="protein sequence ID" value="KAK8882259.1"/>
    <property type="molecule type" value="Genomic_DNA"/>
</dbReference>
<dbReference type="InterPro" id="IPR011990">
    <property type="entry name" value="TPR-like_helical_dom_sf"/>
</dbReference>
<feature type="domain" description="UBR-type" evidence="7">
    <location>
        <begin position="565"/>
        <end position="644"/>
    </location>
</feature>
<keyword evidence="1" id="KW-0479">Metal-binding</keyword>
<feature type="region of interest" description="Disordered" evidence="5">
    <location>
        <begin position="305"/>
        <end position="349"/>
    </location>
</feature>
<dbReference type="PANTHER" id="PTHR23257">
    <property type="entry name" value="SERINE-THREONINE PROTEIN KINASE"/>
    <property type="match status" value="1"/>
</dbReference>
<evidence type="ECO:0000256" key="2">
    <source>
        <dbReference type="ARBA" id="ARBA00022771"/>
    </source>
</evidence>
<feature type="domain" description="Protein kinase" evidence="6">
    <location>
        <begin position="17"/>
        <end position="288"/>
    </location>
</feature>
<dbReference type="Pfam" id="PF00069">
    <property type="entry name" value="Pkinase"/>
    <property type="match status" value="1"/>
</dbReference>
<protein>
    <recommendedName>
        <fullName evidence="10">Protein kinase domain-containing protein</fullName>
    </recommendedName>
</protein>
<evidence type="ECO:0000256" key="5">
    <source>
        <dbReference type="SAM" id="MobiDB-lite"/>
    </source>
</evidence>
<dbReference type="Proteomes" id="UP001470230">
    <property type="component" value="Unassembled WGS sequence"/>
</dbReference>
<dbReference type="SMART" id="SM00396">
    <property type="entry name" value="ZnF_UBR1"/>
    <property type="match status" value="3"/>
</dbReference>
<evidence type="ECO:0000256" key="1">
    <source>
        <dbReference type="ARBA" id="ARBA00022723"/>
    </source>
</evidence>
<evidence type="ECO:0000256" key="3">
    <source>
        <dbReference type="ARBA" id="ARBA00022833"/>
    </source>
</evidence>
<keyword evidence="9" id="KW-1185">Reference proteome</keyword>
<evidence type="ECO:0000259" key="6">
    <source>
        <dbReference type="PROSITE" id="PS50011"/>
    </source>
</evidence>
<dbReference type="Gene3D" id="1.25.40.10">
    <property type="entry name" value="Tetratricopeptide repeat domain"/>
    <property type="match status" value="1"/>
</dbReference>
<dbReference type="InterPro" id="IPR050167">
    <property type="entry name" value="Ser_Thr_protein_kinase"/>
</dbReference>
<dbReference type="SUPFAM" id="SSF56112">
    <property type="entry name" value="Protein kinase-like (PK-like)"/>
    <property type="match status" value="1"/>
</dbReference>
<evidence type="ECO:0000313" key="9">
    <source>
        <dbReference type="Proteomes" id="UP001470230"/>
    </source>
</evidence>
<accession>A0ABR2JTP8</accession>
<dbReference type="InterPro" id="IPR006597">
    <property type="entry name" value="Sel1-like"/>
</dbReference>
<dbReference type="PANTHER" id="PTHR23257:SF958">
    <property type="entry name" value="SERINE_THREONINE-PROTEIN KINASE WNK4"/>
    <property type="match status" value="1"/>
</dbReference>
<keyword evidence="3" id="KW-0862">Zinc</keyword>
<dbReference type="InterPro" id="IPR000719">
    <property type="entry name" value="Prot_kinase_dom"/>
</dbReference>
<dbReference type="PROSITE" id="PS00108">
    <property type="entry name" value="PROTEIN_KINASE_ST"/>
    <property type="match status" value="1"/>
</dbReference>
<dbReference type="SMART" id="SM00671">
    <property type="entry name" value="SEL1"/>
    <property type="match status" value="1"/>
</dbReference>
<dbReference type="SUPFAM" id="SSF81901">
    <property type="entry name" value="HCP-like"/>
    <property type="match status" value="1"/>
</dbReference>
<keyword evidence="2" id="KW-0863">Zinc-finger</keyword>
<dbReference type="Gene3D" id="1.10.510.10">
    <property type="entry name" value="Transferase(Phosphotransferase) domain 1"/>
    <property type="match status" value="1"/>
</dbReference>
<reference evidence="8 9" key="1">
    <citation type="submission" date="2024-04" db="EMBL/GenBank/DDBJ databases">
        <title>Tritrichomonas musculus Genome.</title>
        <authorList>
            <person name="Alves-Ferreira E."/>
            <person name="Grigg M."/>
            <person name="Lorenzi H."/>
            <person name="Galac M."/>
        </authorList>
    </citation>
    <scope>NUCLEOTIDE SEQUENCE [LARGE SCALE GENOMIC DNA]</scope>
    <source>
        <strain evidence="8 9">EAF2021</strain>
    </source>
</reference>
<sequence>MSKVYYEDYRVDPKDFKKDSKKELKGGCGTVNFVTQKSTGKKCVLKKTNEPLNKSELLYYREIEILAEINHPAVVPFIGFAITENKKKKYGNIYLLAIEKGSLKSNIENSVAGNPDPLWDETHKLIIAYGIAVAMEYLHYMNILHRDLKSENILLDAELRPYVTDFGTSREINADISVSHTVQTTTVAIMAPEFFESALQYNRTTPIDVYSYAMVLYYLFTEKEPYGAKPTLAYVAERTMKGIRPDYDNPDYPSAAWRDLIKSCWAQEPNDRPTFTQICDMLESDAFLTKDIDVNLFKKYKEETRKPLTQAPRSAPRTQTGPQLSVPQSGSSAVPQSVKPSGLSGMSLAPPKPESFVSKLKKAADKGDPIAQNAYALRLYNGLDVTKNREEACKYFELAAENGNYEAMLWYSLILTREGRDQDKAAQYYNQCLSSGQVPECYSLYAQQQISEGNTNEALEYLPFAVQHGSINGMLAYAGISEQGSETQSIFYEMAANCCHCLDTCGMYFPVDYKVYKCETCNIEMCEGCAKHCHKNHQTVEVRTDHCFVCGCGKNHFVEGPNKRKLCSVQFVGETLVDGQPYCNQHLYQCLDCCPLQDGKFICRGCIESCHQGHKVIDCGVQKGFCNCGLRRLGGKNNCQALYMVETPKNQCSNKSNSVSLQRWFQCMTCGIYGSQDVGVCQNCSQHCHEGHILLDRGVQKRKCQCKQFGGCTLKK</sequence>
<dbReference type="PROSITE" id="PS50011">
    <property type="entry name" value="PROTEIN_KINASE_DOM"/>
    <property type="match status" value="1"/>
</dbReference>
<comment type="caution">
    <text evidence="8">The sequence shown here is derived from an EMBL/GenBank/DDBJ whole genome shotgun (WGS) entry which is preliminary data.</text>
</comment>
<evidence type="ECO:0000259" key="7">
    <source>
        <dbReference type="PROSITE" id="PS51157"/>
    </source>
</evidence>
<proteinExistence type="predicted"/>
<evidence type="ECO:0008006" key="10">
    <source>
        <dbReference type="Google" id="ProtNLM"/>
    </source>
</evidence>
<dbReference type="InterPro" id="IPR008271">
    <property type="entry name" value="Ser/Thr_kinase_AS"/>
</dbReference>
<dbReference type="Pfam" id="PF08238">
    <property type="entry name" value="Sel1"/>
    <property type="match status" value="1"/>
</dbReference>
<organism evidence="8 9">
    <name type="scientific">Tritrichomonas musculus</name>
    <dbReference type="NCBI Taxonomy" id="1915356"/>
    <lineage>
        <taxon>Eukaryota</taxon>
        <taxon>Metamonada</taxon>
        <taxon>Parabasalia</taxon>
        <taxon>Tritrichomonadida</taxon>
        <taxon>Tritrichomonadidae</taxon>
        <taxon>Tritrichomonas</taxon>
    </lineage>
</organism>
<evidence type="ECO:0000256" key="4">
    <source>
        <dbReference type="PROSITE-ProRule" id="PRU00508"/>
    </source>
</evidence>
<dbReference type="InterPro" id="IPR003126">
    <property type="entry name" value="Znf_UBR"/>
</dbReference>
<dbReference type="PROSITE" id="PS51157">
    <property type="entry name" value="ZF_UBR"/>
    <property type="match status" value="1"/>
</dbReference>
<feature type="zinc finger region" description="UBR-type" evidence="4">
    <location>
        <begin position="565"/>
        <end position="644"/>
    </location>
</feature>
<dbReference type="CDD" id="cd19671">
    <property type="entry name" value="UBR-box_UBR4_5_6_7"/>
    <property type="match status" value="1"/>
</dbReference>
<evidence type="ECO:0000313" key="8">
    <source>
        <dbReference type="EMBL" id="KAK8882259.1"/>
    </source>
</evidence>
<dbReference type="InterPro" id="IPR011009">
    <property type="entry name" value="Kinase-like_dom_sf"/>
</dbReference>
<name>A0ABR2JTP8_9EUKA</name>
<dbReference type="SMART" id="SM00220">
    <property type="entry name" value="S_TKc"/>
    <property type="match status" value="1"/>
</dbReference>
<gene>
    <name evidence="8" type="ORF">M9Y10_044901</name>
</gene>